<comment type="similarity">
    <text evidence="8 9">Belongs to the TonB-dependent receptor family.</text>
</comment>
<reference evidence="13 14" key="1">
    <citation type="submission" date="2016-07" db="EMBL/GenBank/DDBJ databases">
        <title>Complete genome sequence of Altererythrobacter dongtanensis KCTC 22672, a type strain with esterase isolated from tidal flat.</title>
        <authorList>
            <person name="Cheng H."/>
            <person name="Wu Y.-H."/>
            <person name="Zhou P."/>
            <person name="Huo Y.-Y."/>
            <person name="Wang C.-S."/>
            <person name="Xu X.-W."/>
        </authorList>
    </citation>
    <scope>NUCLEOTIDE SEQUENCE [LARGE SCALE GENOMIC DNA]</scope>
    <source>
        <strain evidence="13 14">KCTC 22672</strain>
    </source>
</reference>
<keyword evidence="13" id="KW-0675">Receptor</keyword>
<dbReference type="PANTHER" id="PTHR47234:SF2">
    <property type="entry name" value="TONB-DEPENDENT RECEPTOR"/>
    <property type="match status" value="1"/>
</dbReference>
<dbReference type="SUPFAM" id="SSF56935">
    <property type="entry name" value="Porins"/>
    <property type="match status" value="1"/>
</dbReference>
<sequence length="985" mass="104391">MTKIALRHTCACLALSAGMMGTASWAQDAADAGAEERQIVVTGSLIRGSAEDAALPVDVISQEELINQGTPTALDLIKNLPGSSGVIGDSNQFDSRSQGSEGVATVNLRGLGPARTLVLLNGGRLASAPIGIPAVDVNLLPAAAIGRVEVLKDGAAATYGSDAIGGVVNFITNKNLEGLVLSGDYRFIEGSDGDWTASATYGHSQDGLRVLASFGYQHRSPLAAIDRDFAIRPYAENPAGGFTQGGNPSAFLPFFFGPGAGLRGGFQIDRGCEVLGGVPVRGGAPTTTALADRCAAQYTLFDLLVENEDKYQAYIETEIDLTDTVTFEASALYGHTNVLSNTSPAYLLLNQPSPQANPIGSQFFIPPTNPGLIAYRAANPDQFPLGANSALVAAGAFRIALLGGDPRFNTNGLEGATPTFRYSDSIRFSAGLKGEFSPSVNWALNGVYHYYMRDIRGYDTLVDRLQLALRGLGGEGCNPVTGTPGTGACVYFNPFSNGIQSNPITGQTNPSYNAALANSPALFDWLSKRGRSVTENQLFVADAVVSGDTGFNIGGGSNVGFALGVQYRKTKFNAEYGPFNNLTDYPCIASLDFGVTNCTNRVGLLGFLGSNTNNNSSQDAKAVFAELQIPIGDRVDIQLAARFEDYSGNVGSTFDPKASLRFQVTDWLALRGTYQTTFRAPPSNILTANDFVTSLQFVGGSFRAVRVADNPDLIPESATSYGGGVIVNFGGFNASVDYWRYDFDDDIISEPVAGLLNSVFNTTLGSSAPSTSAANCANPLADRFFFSGGPASGGCGGVARTLGEVTAINTLYRNGPGLTTSGIDFLANYKGEFGAEGSYGAGVTASYALDYKTNDFFIGTTLIQPGFSAVGKLNFQTTAYPLPEWKVTSYAELGWGRHNARLTLNYIQGYIDQRQATTATGYKIPSFTTIDFTARIGLPLQTDLLLSVYNLADKDPGFARLDYNYDPFTANPLGRNFKIGLRKQF</sequence>
<dbReference type="InterPro" id="IPR037066">
    <property type="entry name" value="Plug_dom_sf"/>
</dbReference>
<evidence type="ECO:0000256" key="8">
    <source>
        <dbReference type="PROSITE-ProRule" id="PRU01360"/>
    </source>
</evidence>
<feature type="chain" id="PRO_5008534133" evidence="10">
    <location>
        <begin position="27"/>
        <end position="985"/>
    </location>
</feature>
<comment type="subcellular location">
    <subcellularLocation>
        <location evidence="1 8">Cell outer membrane</location>
        <topology evidence="1 8">Multi-pass membrane protein</topology>
    </subcellularLocation>
</comment>
<evidence type="ECO:0000259" key="12">
    <source>
        <dbReference type="Pfam" id="PF07715"/>
    </source>
</evidence>
<dbReference type="Gene3D" id="2.170.130.10">
    <property type="entry name" value="TonB-dependent receptor, plug domain"/>
    <property type="match status" value="1"/>
</dbReference>
<keyword evidence="14" id="KW-1185">Reference proteome</keyword>
<keyword evidence="3 8" id="KW-1134">Transmembrane beta strand</keyword>
<evidence type="ECO:0000259" key="11">
    <source>
        <dbReference type="Pfam" id="PF00593"/>
    </source>
</evidence>
<evidence type="ECO:0000313" key="13">
    <source>
        <dbReference type="EMBL" id="ANY20993.1"/>
    </source>
</evidence>
<dbReference type="InterPro" id="IPR036942">
    <property type="entry name" value="Beta-barrel_TonB_sf"/>
</dbReference>
<dbReference type="InterPro" id="IPR000531">
    <property type="entry name" value="Beta-barrel_TonB"/>
</dbReference>
<evidence type="ECO:0000313" key="14">
    <source>
        <dbReference type="Proteomes" id="UP000092932"/>
    </source>
</evidence>
<evidence type="ECO:0000256" key="3">
    <source>
        <dbReference type="ARBA" id="ARBA00022452"/>
    </source>
</evidence>
<evidence type="ECO:0000256" key="5">
    <source>
        <dbReference type="ARBA" id="ARBA00023077"/>
    </source>
</evidence>
<keyword evidence="5 9" id="KW-0798">TonB box</keyword>
<gene>
    <name evidence="13" type="primary">cirA_8</name>
    <name evidence="13" type="ORF">A6F68_02497</name>
</gene>
<evidence type="ECO:0000256" key="10">
    <source>
        <dbReference type="SAM" id="SignalP"/>
    </source>
</evidence>
<dbReference type="GO" id="GO:0009279">
    <property type="term" value="C:cell outer membrane"/>
    <property type="evidence" value="ECO:0007669"/>
    <property type="project" value="UniProtKB-SubCell"/>
</dbReference>
<dbReference type="Gene3D" id="2.40.170.20">
    <property type="entry name" value="TonB-dependent receptor, beta-barrel domain"/>
    <property type="match status" value="1"/>
</dbReference>
<dbReference type="PROSITE" id="PS52016">
    <property type="entry name" value="TONB_DEPENDENT_REC_3"/>
    <property type="match status" value="1"/>
</dbReference>
<proteinExistence type="inferred from homology"/>
<dbReference type="InterPro" id="IPR012910">
    <property type="entry name" value="Plug_dom"/>
</dbReference>
<dbReference type="PATRIC" id="fig|692370.5.peg.2508"/>
<dbReference type="KEGG" id="ado:A6F68_02497"/>
<dbReference type="PANTHER" id="PTHR47234">
    <property type="match status" value="1"/>
</dbReference>
<dbReference type="AlphaFoldDB" id="A0A1B2AFR2"/>
<keyword evidence="2 8" id="KW-0813">Transport</keyword>
<keyword evidence="7 8" id="KW-0998">Cell outer membrane</keyword>
<dbReference type="Pfam" id="PF07715">
    <property type="entry name" value="Plug"/>
    <property type="match status" value="1"/>
</dbReference>
<dbReference type="Pfam" id="PF00593">
    <property type="entry name" value="TonB_dep_Rec_b-barrel"/>
    <property type="match status" value="1"/>
</dbReference>
<keyword evidence="6 8" id="KW-0472">Membrane</keyword>
<accession>A0A1B2AFR2</accession>
<dbReference type="EMBL" id="CP016591">
    <property type="protein sequence ID" value="ANY20993.1"/>
    <property type="molecule type" value="Genomic_DNA"/>
</dbReference>
<dbReference type="InterPro" id="IPR039426">
    <property type="entry name" value="TonB-dep_rcpt-like"/>
</dbReference>
<organism evidence="13 14">
    <name type="scientific">Tsuneonella dongtanensis</name>
    <dbReference type="NCBI Taxonomy" id="692370"/>
    <lineage>
        <taxon>Bacteria</taxon>
        <taxon>Pseudomonadati</taxon>
        <taxon>Pseudomonadota</taxon>
        <taxon>Alphaproteobacteria</taxon>
        <taxon>Sphingomonadales</taxon>
        <taxon>Erythrobacteraceae</taxon>
        <taxon>Tsuneonella</taxon>
    </lineage>
</organism>
<evidence type="ECO:0000256" key="9">
    <source>
        <dbReference type="RuleBase" id="RU003357"/>
    </source>
</evidence>
<name>A0A1B2AFR2_9SPHN</name>
<evidence type="ECO:0000256" key="7">
    <source>
        <dbReference type="ARBA" id="ARBA00023237"/>
    </source>
</evidence>
<keyword evidence="4 8" id="KW-0812">Transmembrane</keyword>
<dbReference type="STRING" id="692370.A6F68_02497"/>
<dbReference type="Proteomes" id="UP000092932">
    <property type="component" value="Chromosome"/>
</dbReference>
<evidence type="ECO:0000256" key="1">
    <source>
        <dbReference type="ARBA" id="ARBA00004571"/>
    </source>
</evidence>
<evidence type="ECO:0000256" key="4">
    <source>
        <dbReference type="ARBA" id="ARBA00022692"/>
    </source>
</evidence>
<feature type="domain" description="TonB-dependent receptor-like beta-barrel" evidence="11">
    <location>
        <begin position="405"/>
        <end position="951"/>
    </location>
</feature>
<protein>
    <submittedName>
        <fullName evidence="13">Colicin I receptor</fullName>
    </submittedName>
</protein>
<evidence type="ECO:0000256" key="6">
    <source>
        <dbReference type="ARBA" id="ARBA00023136"/>
    </source>
</evidence>
<feature type="domain" description="TonB-dependent receptor plug" evidence="12">
    <location>
        <begin position="51"/>
        <end position="167"/>
    </location>
</feature>
<feature type="signal peptide" evidence="10">
    <location>
        <begin position="1"/>
        <end position="26"/>
    </location>
</feature>
<evidence type="ECO:0000256" key="2">
    <source>
        <dbReference type="ARBA" id="ARBA00022448"/>
    </source>
</evidence>
<keyword evidence="10" id="KW-0732">Signal</keyword>